<feature type="domain" description="G-protein coupled receptors family 1 profile" evidence="11">
    <location>
        <begin position="56"/>
        <end position="327"/>
    </location>
</feature>
<keyword evidence="5" id="KW-0297">G-protein coupled receptor</keyword>
<keyword evidence="2" id="KW-1003">Cell membrane</keyword>
<keyword evidence="6 10" id="KW-0472">Membrane</keyword>
<evidence type="ECO:0000313" key="12">
    <source>
        <dbReference type="EMBL" id="CAC5418698.1"/>
    </source>
</evidence>
<sequence>MEFNISFLEKILEMEKITGFEEFLSSMNFSFEANETTESTSSEPETIITITLSMVALILNFFAVCGTYNIPNGLTTHSKLIISLAISDILIVISVFAHQISNIFHEPLNPLTATADERISIACSFAVISSLNIMAHLISLLNLLMMAVDHYLAIIRPYQYAFLLNKRNGVIIIISMWSVAFIGGFINFFTGIGSFEKGKLNYCEYIMYNDFHGDYLVIAFTFICLLSIVFIYLRIYCEVRKMNKRLTLLTFNKEHNSKTLITTFLIIGTFTVCWMPLFTLQTVLLIKIQVDPQALLKDTNLIKALILANKYLYSLLLVNSICDPIIYAVRIKEVQLGYKKFWKSLCGEYKILQNISIRKSSKIVSLLDRRKMRVNSEHETGERTICLMMSENGYDKDKDKSNIECDNE</sequence>
<evidence type="ECO:0000256" key="2">
    <source>
        <dbReference type="ARBA" id="ARBA00022475"/>
    </source>
</evidence>
<feature type="transmembrane region" description="Helical" evidence="10">
    <location>
        <begin position="47"/>
        <end position="68"/>
    </location>
</feature>
<feature type="transmembrane region" description="Helical" evidence="10">
    <location>
        <begin position="119"/>
        <end position="148"/>
    </location>
</feature>
<evidence type="ECO:0000256" key="4">
    <source>
        <dbReference type="ARBA" id="ARBA00022989"/>
    </source>
</evidence>
<feature type="transmembrane region" description="Helical" evidence="10">
    <location>
        <begin position="169"/>
        <end position="195"/>
    </location>
</feature>
<evidence type="ECO:0000256" key="10">
    <source>
        <dbReference type="SAM" id="Phobius"/>
    </source>
</evidence>
<dbReference type="Pfam" id="PF00001">
    <property type="entry name" value="7tm_1"/>
    <property type="match status" value="1"/>
</dbReference>
<keyword evidence="4 10" id="KW-1133">Transmembrane helix</keyword>
<dbReference type="Proteomes" id="UP000507470">
    <property type="component" value="Unassembled WGS sequence"/>
</dbReference>
<dbReference type="PROSITE" id="PS50262">
    <property type="entry name" value="G_PROTEIN_RECEP_F1_2"/>
    <property type="match status" value="1"/>
</dbReference>
<proteinExistence type="predicted"/>
<dbReference type="CDD" id="cd00637">
    <property type="entry name" value="7tm_classA_rhodopsin-like"/>
    <property type="match status" value="1"/>
</dbReference>
<dbReference type="PRINTS" id="PR00237">
    <property type="entry name" value="GPCRRHODOPSN"/>
</dbReference>
<evidence type="ECO:0000313" key="13">
    <source>
        <dbReference type="Proteomes" id="UP000507470"/>
    </source>
</evidence>
<dbReference type="OrthoDB" id="9894375at2759"/>
<evidence type="ECO:0000256" key="5">
    <source>
        <dbReference type="ARBA" id="ARBA00023040"/>
    </source>
</evidence>
<comment type="subcellular location">
    <subcellularLocation>
        <location evidence="1">Cell membrane</location>
        <topology evidence="1">Multi-pass membrane protein</topology>
    </subcellularLocation>
</comment>
<accession>A0A6J8EEE0</accession>
<evidence type="ECO:0000256" key="8">
    <source>
        <dbReference type="ARBA" id="ARBA00023180"/>
    </source>
</evidence>
<dbReference type="Gene3D" id="1.20.1070.10">
    <property type="entry name" value="Rhodopsin 7-helix transmembrane proteins"/>
    <property type="match status" value="1"/>
</dbReference>
<evidence type="ECO:0000256" key="9">
    <source>
        <dbReference type="ARBA" id="ARBA00023224"/>
    </source>
</evidence>
<evidence type="ECO:0000256" key="3">
    <source>
        <dbReference type="ARBA" id="ARBA00022692"/>
    </source>
</evidence>
<evidence type="ECO:0000256" key="1">
    <source>
        <dbReference type="ARBA" id="ARBA00004651"/>
    </source>
</evidence>
<dbReference type="SUPFAM" id="SSF81321">
    <property type="entry name" value="Family A G protein-coupled receptor-like"/>
    <property type="match status" value="1"/>
</dbReference>
<dbReference type="EMBL" id="CACVKT020008939">
    <property type="protein sequence ID" value="CAC5418698.1"/>
    <property type="molecule type" value="Genomic_DNA"/>
</dbReference>
<feature type="transmembrane region" description="Helical" evidence="10">
    <location>
        <begin position="258"/>
        <end position="277"/>
    </location>
</feature>
<reference evidence="12 13" key="1">
    <citation type="submission" date="2020-06" db="EMBL/GenBank/DDBJ databases">
        <authorList>
            <person name="Li R."/>
            <person name="Bekaert M."/>
        </authorList>
    </citation>
    <scope>NUCLEOTIDE SEQUENCE [LARGE SCALE GENOMIC DNA]</scope>
    <source>
        <strain evidence="13">wild</strain>
    </source>
</reference>
<organism evidence="12 13">
    <name type="scientific">Mytilus coruscus</name>
    <name type="common">Sea mussel</name>
    <dbReference type="NCBI Taxonomy" id="42192"/>
    <lineage>
        <taxon>Eukaryota</taxon>
        <taxon>Metazoa</taxon>
        <taxon>Spiralia</taxon>
        <taxon>Lophotrochozoa</taxon>
        <taxon>Mollusca</taxon>
        <taxon>Bivalvia</taxon>
        <taxon>Autobranchia</taxon>
        <taxon>Pteriomorphia</taxon>
        <taxon>Mytilida</taxon>
        <taxon>Mytiloidea</taxon>
        <taxon>Mytilidae</taxon>
        <taxon>Mytilinae</taxon>
        <taxon>Mytilus</taxon>
    </lineage>
</organism>
<dbReference type="AlphaFoldDB" id="A0A6J8EEE0"/>
<name>A0A6J8EEE0_MYTCO</name>
<keyword evidence="9" id="KW-0807">Transducer</keyword>
<dbReference type="PANTHER" id="PTHR24246:SF27">
    <property type="entry name" value="ADENOSINE RECEPTOR, ISOFORM A"/>
    <property type="match status" value="1"/>
</dbReference>
<dbReference type="InterPro" id="IPR000276">
    <property type="entry name" value="GPCR_Rhodpsn"/>
</dbReference>
<keyword evidence="7" id="KW-0675">Receptor</keyword>
<protein>
    <recommendedName>
        <fullName evidence="11">G-protein coupled receptors family 1 profile domain-containing protein</fullName>
    </recommendedName>
</protein>
<evidence type="ECO:0000256" key="7">
    <source>
        <dbReference type="ARBA" id="ARBA00023170"/>
    </source>
</evidence>
<dbReference type="GO" id="GO:0005886">
    <property type="term" value="C:plasma membrane"/>
    <property type="evidence" value="ECO:0007669"/>
    <property type="project" value="UniProtKB-SubCell"/>
</dbReference>
<keyword evidence="8" id="KW-0325">Glycoprotein</keyword>
<gene>
    <name evidence="12" type="ORF">MCOR_51119</name>
</gene>
<keyword evidence="3 10" id="KW-0812">Transmembrane</keyword>
<dbReference type="PANTHER" id="PTHR24246">
    <property type="entry name" value="OLFACTORY RECEPTOR AND ADENOSINE RECEPTOR"/>
    <property type="match status" value="1"/>
</dbReference>
<dbReference type="GO" id="GO:0004930">
    <property type="term" value="F:G protein-coupled receptor activity"/>
    <property type="evidence" value="ECO:0007669"/>
    <property type="project" value="UniProtKB-KW"/>
</dbReference>
<dbReference type="InterPro" id="IPR017452">
    <property type="entry name" value="GPCR_Rhodpsn_7TM"/>
</dbReference>
<feature type="transmembrane region" description="Helical" evidence="10">
    <location>
        <begin position="215"/>
        <end position="237"/>
    </location>
</feature>
<feature type="transmembrane region" description="Helical" evidence="10">
    <location>
        <begin position="80"/>
        <end position="99"/>
    </location>
</feature>
<keyword evidence="13" id="KW-1185">Reference proteome</keyword>
<evidence type="ECO:0000256" key="6">
    <source>
        <dbReference type="ARBA" id="ARBA00023136"/>
    </source>
</evidence>
<evidence type="ECO:0000259" key="11">
    <source>
        <dbReference type="PROSITE" id="PS50262"/>
    </source>
</evidence>